<accession>A0A0L0FTL6</accession>
<feature type="non-terminal residue" evidence="1">
    <location>
        <position position="51"/>
    </location>
</feature>
<dbReference type="RefSeq" id="XP_014154039.1">
    <property type="nucleotide sequence ID" value="XM_014298564.1"/>
</dbReference>
<dbReference type="EMBL" id="KQ242194">
    <property type="protein sequence ID" value="KNC80137.1"/>
    <property type="molecule type" value="Genomic_DNA"/>
</dbReference>
<gene>
    <name evidence="1" type="ORF">SARC_07489</name>
</gene>
<dbReference type="AlphaFoldDB" id="A0A0L0FTL6"/>
<dbReference type="Proteomes" id="UP000054560">
    <property type="component" value="Unassembled WGS sequence"/>
</dbReference>
<reference evidence="1 2" key="1">
    <citation type="submission" date="2011-02" db="EMBL/GenBank/DDBJ databases">
        <title>The Genome Sequence of Sphaeroforma arctica JP610.</title>
        <authorList>
            <consortium name="The Broad Institute Genome Sequencing Platform"/>
            <person name="Russ C."/>
            <person name="Cuomo C."/>
            <person name="Young S.K."/>
            <person name="Zeng Q."/>
            <person name="Gargeya S."/>
            <person name="Alvarado L."/>
            <person name="Berlin A."/>
            <person name="Chapman S.B."/>
            <person name="Chen Z."/>
            <person name="Freedman E."/>
            <person name="Gellesch M."/>
            <person name="Goldberg J."/>
            <person name="Griggs A."/>
            <person name="Gujja S."/>
            <person name="Heilman E."/>
            <person name="Heiman D."/>
            <person name="Howarth C."/>
            <person name="Mehta T."/>
            <person name="Neiman D."/>
            <person name="Pearson M."/>
            <person name="Roberts A."/>
            <person name="Saif S."/>
            <person name="Shea T."/>
            <person name="Shenoy N."/>
            <person name="Sisk P."/>
            <person name="Stolte C."/>
            <person name="Sykes S."/>
            <person name="White J."/>
            <person name="Yandava C."/>
            <person name="Burger G."/>
            <person name="Gray M.W."/>
            <person name="Holland P.W.H."/>
            <person name="King N."/>
            <person name="Lang F.B.F."/>
            <person name="Roger A.J."/>
            <person name="Ruiz-Trillo I."/>
            <person name="Haas B."/>
            <person name="Nusbaum C."/>
            <person name="Birren B."/>
        </authorList>
    </citation>
    <scope>NUCLEOTIDE SEQUENCE [LARGE SCALE GENOMIC DNA]</scope>
    <source>
        <strain evidence="1 2">JP610</strain>
    </source>
</reference>
<keyword evidence="2" id="KW-1185">Reference proteome</keyword>
<dbReference type="GeneID" id="25907993"/>
<sequence>MSQHAAALQAYNIDLAKGIVEIKDRRARVLREVAVEQAESDKLNGELALLT</sequence>
<evidence type="ECO:0000313" key="2">
    <source>
        <dbReference type="Proteomes" id="UP000054560"/>
    </source>
</evidence>
<name>A0A0L0FTL6_9EUKA</name>
<proteinExistence type="predicted"/>
<evidence type="ECO:0000313" key="1">
    <source>
        <dbReference type="EMBL" id="KNC80137.1"/>
    </source>
</evidence>
<organism evidence="1 2">
    <name type="scientific">Sphaeroforma arctica JP610</name>
    <dbReference type="NCBI Taxonomy" id="667725"/>
    <lineage>
        <taxon>Eukaryota</taxon>
        <taxon>Ichthyosporea</taxon>
        <taxon>Ichthyophonida</taxon>
        <taxon>Sphaeroforma</taxon>
    </lineage>
</organism>
<protein>
    <submittedName>
        <fullName evidence="1">Uncharacterized protein</fullName>
    </submittedName>
</protein>